<dbReference type="AlphaFoldDB" id="A0A5B7FRW7"/>
<comment type="caution">
    <text evidence="1">The sequence shown here is derived from an EMBL/GenBank/DDBJ whole genome shotgun (WGS) entry which is preliminary data.</text>
</comment>
<organism evidence="1 2">
    <name type="scientific">Portunus trituberculatus</name>
    <name type="common">Swimming crab</name>
    <name type="synonym">Neptunus trituberculatus</name>
    <dbReference type="NCBI Taxonomy" id="210409"/>
    <lineage>
        <taxon>Eukaryota</taxon>
        <taxon>Metazoa</taxon>
        <taxon>Ecdysozoa</taxon>
        <taxon>Arthropoda</taxon>
        <taxon>Crustacea</taxon>
        <taxon>Multicrustacea</taxon>
        <taxon>Malacostraca</taxon>
        <taxon>Eumalacostraca</taxon>
        <taxon>Eucarida</taxon>
        <taxon>Decapoda</taxon>
        <taxon>Pleocyemata</taxon>
        <taxon>Brachyura</taxon>
        <taxon>Eubrachyura</taxon>
        <taxon>Portunoidea</taxon>
        <taxon>Portunidae</taxon>
        <taxon>Portuninae</taxon>
        <taxon>Portunus</taxon>
    </lineage>
</organism>
<gene>
    <name evidence="1" type="ORF">E2C01_041891</name>
</gene>
<name>A0A5B7FRW7_PORTR</name>
<proteinExistence type="predicted"/>
<keyword evidence="2" id="KW-1185">Reference proteome</keyword>
<sequence length="128" mass="14356">MESETVQDRKRSSMMPPLVLVTGGCRRSDWEKQRKRGSLDSHHRHVRGSSTAYVGVLVVRGSSVQSTYLSGSLCGEDTNNSRQTGRREPLPAHHCLPRHARYLHPLPSAFPSSEDRWIVSLHLPTSTL</sequence>
<dbReference type="EMBL" id="VSRR010008118">
    <property type="protein sequence ID" value="MPC48125.1"/>
    <property type="molecule type" value="Genomic_DNA"/>
</dbReference>
<dbReference type="Proteomes" id="UP000324222">
    <property type="component" value="Unassembled WGS sequence"/>
</dbReference>
<accession>A0A5B7FRW7</accession>
<protein>
    <submittedName>
        <fullName evidence="1">Uncharacterized protein</fullName>
    </submittedName>
</protein>
<reference evidence="1 2" key="1">
    <citation type="submission" date="2019-05" db="EMBL/GenBank/DDBJ databases">
        <title>Another draft genome of Portunus trituberculatus and its Hox gene families provides insights of decapod evolution.</title>
        <authorList>
            <person name="Jeong J.-H."/>
            <person name="Song I."/>
            <person name="Kim S."/>
            <person name="Choi T."/>
            <person name="Kim D."/>
            <person name="Ryu S."/>
            <person name="Kim W."/>
        </authorList>
    </citation>
    <scope>NUCLEOTIDE SEQUENCE [LARGE SCALE GENOMIC DNA]</scope>
    <source>
        <tissue evidence="1">Muscle</tissue>
    </source>
</reference>
<evidence type="ECO:0000313" key="1">
    <source>
        <dbReference type="EMBL" id="MPC48125.1"/>
    </source>
</evidence>
<evidence type="ECO:0000313" key="2">
    <source>
        <dbReference type="Proteomes" id="UP000324222"/>
    </source>
</evidence>